<reference evidence="8" key="1">
    <citation type="journal article" date="2014" name="Int. J. Syst. Evol. Microbiol.">
        <title>Complete genome sequence of Corynebacterium casei LMG S-19264T (=DSM 44701T), isolated from a smear-ripened cheese.</title>
        <authorList>
            <consortium name="US DOE Joint Genome Institute (JGI-PGF)"/>
            <person name="Walter F."/>
            <person name="Albersmeier A."/>
            <person name="Kalinowski J."/>
            <person name="Ruckert C."/>
        </authorList>
    </citation>
    <scope>NUCLEOTIDE SEQUENCE</scope>
    <source>
        <strain evidence="8">CGMCC 1.15085</strain>
    </source>
</reference>
<feature type="transmembrane region" description="Helical" evidence="7">
    <location>
        <begin position="21"/>
        <end position="40"/>
    </location>
</feature>
<reference evidence="8" key="2">
    <citation type="submission" date="2020-09" db="EMBL/GenBank/DDBJ databases">
        <authorList>
            <person name="Sun Q."/>
            <person name="Zhou Y."/>
        </authorList>
    </citation>
    <scope>NUCLEOTIDE SEQUENCE</scope>
    <source>
        <strain evidence="8">CGMCC 1.15085</strain>
    </source>
</reference>
<evidence type="ECO:0000256" key="6">
    <source>
        <dbReference type="SAM" id="MobiDB-lite"/>
    </source>
</evidence>
<organism evidence="8 9">
    <name type="scientific">Flexivirga endophytica</name>
    <dbReference type="NCBI Taxonomy" id="1849103"/>
    <lineage>
        <taxon>Bacteria</taxon>
        <taxon>Bacillati</taxon>
        <taxon>Actinomycetota</taxon>
        <taxon>Actinomycetes</taxon>
        <taxon>Micrococcales</taxon>
        <taxon>Dermacoccaceae</taxon>
        <taxon>Flexivirga</taxon>
    </lineage>
</organism>
<evidence type="ECO:0000256" key="1">
    <source>
        <dbReference type="ARBA" id="ARBA00004141"/>
    </source>
</evidence>
<comment type="similarity">
    <text evidence="2">Belongs to the TMEM86 family.</text>
</comment>
<evidence type="ECO:0000313" key="8">
    <source>
        <dbReference type="EMBL" id="GGB41500.1"/>
    </source>
</evidence>
<evidence type="ECO:0000256" key="4">
    <source>
        <dbReference type="ARBA" id="ARBA00022989"/>
    </source>
</evidence>
<feature type="transmembrane region" description="Helical" evidence="7">
    <location>
        <begin position="133"/>
        <end position="153"/>
    </location>
</feature>
<name>A0A916TEL7_9MICO</name>
<dbReference type="Proteomes" id="UP000636793">
    <property type="component" value="Unassembled WGS sequence"/>
</dbReference>
<evidence type="ECO:0000256" key="7">
    <source>
        <dbReference type="SAM" id="Phobius"/>
    </source>
</evidence>
<evidence type="ECO:0000256" key="2">
    <source>
        <dbReference type="ARBA" id="ARBA00007375"/>
    </source>
</evidence>
<sequence>MNRLRRTLHSAYRSVAGSARGRAALAGFGVVAAVHLAWQFVDEDELVSSASQILLMPALAGVLLAADSERSRLRRLVLVALGASWLGDSVPRFLAADPGFLAMVGSFLLAQVAYIVGFLPYREQSAPWTRWRARWPYLAAFVGLVGWCLPGAGALAPPVIVYGAALTAMALLAPGVSTTAGVGGAVFMASDGLIALHAFADVTLPVHDFWVMLTYLAGQALIVAAVIAQRRETPSPITRSRTTSGSESRSPYNSRIWPIR</sequence>
<dbReference type="PANTHER" id="PTHR31885">
    <property type="entry name" value="GH04784P"/>
    <property type="match status" value="1"/>
</dbReference>
<proteinExistence type="inferred from homology"/>
<feature type="transmembrane region" description="Helical" evidence="7">
    <location>
        <begin position="209"/>
        <end position="228"/>
    </location>
</feature>
<evidence type="ECO:0000313" key="9">
    <source>
        <dbReference type="Proteomes" id="UP000636793"/>
    </source>
</evidence>
<dbReference type="RefSeq" id="WP_188838353.1">
    <property type="nucleotide sequence ID" value="NZ_BMHI01000005.1"/>
</dbReference>
<keyword evidence="4 7" id="KW-1133">Transmembrane helix</keyword>
<feature type="region of interest" description="Disordered" evidence="6">
    <location>
        <begin position="234"/>
        <end position="260"/>
    </location>
</feature>
<gene>
    <name evidence="8" type="ORF">GCM10011492_35520</name>
</gene>
<feature type="transmembrane region" description="Helical" evidence="7">
    <location>
        <begin position="100"/>
        <end position="121"/>
    </location>
</feature>
<protein>
    <submittedName>
        <fullName evidence="8">Membrane protein</fullName>
    </submittedName>
</protein>
<comment type="caution">
    <text evidence="8">The sequence shown here is derived from an EMBL/GenBank/DDBJ whole genome shotgun (WGS) entry which is preliminary data.</text>
</comment>
<dbReference type="Pfam" id="PF07947">
    <property type="entry name" value="YhhN"/>
    <property type="match status" value="1"/>
</dbReference>
<feature type="compositionally biased region" description="Low complexity" evidence="6">
    <location>
        <begin position="234"/>
        <end position="250"/>
    </location>
</feature>
<keyword evidence="9" id="KW-1185">Reference proteome</keyword>
<accession>A0A916TEL7</accession>
<dbReference type="InterPro" id="IPR012506">
    <property type="entry name" value="TMEM86B-like"/>
</dbReference>
<dbReference type="EMBL" id="BMHI01000005">
    <property type="protein sequence ID" value="GGB41500.1"/>
    <property type="molecule type" value="Genomic_DNA"/>
</dbReference>
<keyword evidence="5 7" id="KW-0472">Membrane</keyword>
<feature type="transmembrane region" description="Helical" evidence="7">
    <location>
        <begin position="46"/>
        <end position="64"/>
    </location>
</feature>
<evidence type="ECO:0000256" key="5">
    <source>
        <dbReference type="ARBA" id="ARBA00023136"/>
    </source>
</evidence>
<dbReference type="AlphaFoldDB" id="A0A916TEL7"/>
<dbReference type="GO" id="GO:0016020">
    <property type="term" value="C:membrane"/>
    <property type="evidence" value="ECO:0007669"/>
    <property type="project" value="UniProtKB-SubCell"/>
</dbReference>
<dbReference type="PANTHER" id="PTHR31885:SF6">
    <property type="entry name" value="GH04784P"/>
    <property type="match status" value="1"/>
</dbReference>
<evidence type="ECO:0000256" key="3">
    <source>
        <dbReference type="ARBA" id="ARBA00022692"/>
    </source>
</evidence>
<dbReference type="GO" id="GO:0016787">
    <property type="term" value="F:hydrolase activity"/>
    <property type="evidence" value="ECO:0007669"/>
    <property type="project" value="TreeGrafter"/>
</dbReference>
<keyword evidence="3 7" id="KW-0812">Transmembrane</keyword>
<comment type="subcellular location">
    <subcellularLocation>
        <location evidence="1">Membrane</location>
        <topology evidence="1">Multi-pass membrane protein</topology>
    </subcellularLocation>
</comment>